<dbReference type="Gene3D" id="3.20.20.140">
    <property type="entry name" value="Metal-dependent hydrolases"/>
    <property type="match status" value="1"/>
</dbReference>
<reference evidence="4" key="1">
    <citation type="journal article" date="2019" name="Int. J. Syst. Evol. Microbiol.">
        <title>The Global Catalogue of Microorganisms (GCM) 10K type strain sequencing project: providing services to taxonomists for standard genome sequencing and annotation.</title>
        <authorList>
            <consortium name="The Broad Institute Genomics Platform"/>
            <consortium name="The Broad Institute Genome Sequencing Center for Infectious Disease"/>
            <person name="Wu L."/>
            <person name="Ma J."/>
        </authorList>
    </citation>
    <scope>NUCLEOTIDE SEQUENCE [LARGE SCALE GENOMIC DNA]</scope>
    <source>
        <strain evidence="4">CGMCC 1.12750</strain>
    </source>
</reference>
<comment type="caution">
    <text evidence="3">The sequence shown here is derived from an EMBL/GenBank/DDBJ whole genome shotgun (WGS) entry which is preliminary data.</text>
</comment>
<keyword evidence="4" id="KW-1185">Reference proteome</keyword>
<dbReference type="PANTHER" id="PTHR43569:SF2">
    <property type="entry name" value="AMIDOHYDROLASE-RELATED DOMAIN-CONTAINING PROTEIN"/>
    <property type="match status" value="1"/>
</dbReference>
<feature type="domain" description="Amidohydrolase-related" evidence="2">
    <location>
        <begin position="13"/>
        <end position="260"/>
    </location>
</feature>
<comment type="similarity">
    <text evidence="1">Belongs to the metallo-dependent hydrolases superfamily.</text>
</comment>
<evidence type="ECO:0000259" key="2">
    <source>
        <dbReference type="Pfam" id="PF04909"/>
    </source>
</evidence>
<dbReference type="InterPro" id="IPR032466">
    <property type="entry name" value="Metal_Hydrolase"/>
</dbReference>
<dbReference type="InterPro" id="IPR052350">
    <property type="entry name" value="Metallo-dep_Lactonases"/>
</dbReference>
<evidence type="ECO:0000313" key="4">
    <source>
        <dbReference type="Proteomes" id="UP001596516"/>
    </source>
</evidence>
<dbReference type="EMBL" id="JBHTFQ010000008">
    <property type="protein sequence ID" value="MFC7705406.1"/>
    <property type="molecule type" value="Genomic_DNA"/>
</dbReference>
<evidence type="ECO:0000256" key="1">
    <source>
        <dbReference type="ARBA" id="ARBA00038310"/>
    </source>
</evidence>
<dbReference type="Pfam" id="PF04909">
    <property type="entry name" value="Amidohydro_2"/>
    <property type="match status" value="1"/>
</dbReference>
<protein>
    <submittedName>
        <fullName evidence="3">Amidohydrolase family protein</fullName>
    </submittedName>
</protein>
<dbReference type="InterPro" id="IPR006680">
    <property type="entry name" value="Amidohydro-rel"/>
</dbReference>
<dbReference type="SUPFAM" id="SSF51556">
    <property type="entry name" value="Metallo-dependent hydrolases"/>
    <property type="match status" value="1"/>
</dbReference>
<evidence type="ECO:0000313" key="3">
    <source>
        <dbReference type="EMBL" id="MFC7705406.1"/>
    </source>
</evidence>
<dbReference type="RefSeq" id="WP_377405295.1">
    <property type="nucleotide sequence ID" value="NZ_JBHTFQ010000008.1"/>
</dbReference>
<accession>A0ABW2UN54</accession>
<dbReference type="Proteomes" id="UP001596516">
    <property type="component" value="Unassembled WGS sequence"/>
</dbReference>
<name>A0ABW2UN54_9RHOB</name>
<sequence>MSGGRLLAFPVADSHFHLWDPEMLPYPWLSADARPPSFGDTGALRRPFARKDYLAAFDGVLDLCAGVHVEAGCADPLGEAQWVSTQARADFVIGHVAQIDLRAKGGEELARWEGRVPPVGFRMRLNADRAINASGEPPDSDHFTSVLAMLNARRAVFDLSIFPEQGDAAARLAARWPEIRFVLNHLGWPRIASGRDSFATWRNMMRQLSVVPNVVVKVSMLWPIDPAWRPEIIRPFLREALELFGPERLAWGSNFPIETCFGTIEHQLESLLEVLCDLPGPALEQIFRITTCQTYGLAFNRTPAGNGHHHEQA</sequence>
<proteinExistence type="inferred from homology"/>
<gene>
    <name evidence="3" type="ORF">ACFQXB_14500</name>
</gene>
<organism evidence="3 4">
    <name type="scientific">Plastorhodobacter daqingensis</name>
    <dbReference type="NCBI Taxonomy" id="1387281"/>
    <lineage>
        <taxon>Bacteria</taxon>
        <taxon>Pseudomonadati</taxon>
        <taxon>Pseudomonadota</taxon>
        <taxon>Alphaproteobacteria</taxon>
        <taxon>Rhodobacterales</taxon>
        <taxon>Paracoccaceae</taxon>
        <taxon>Plastorhodobacter</taxon>
    </lineage>
</organism>
<dbReference type="PANTHER" id="PTHR43569">
    <property type="entry name" value="AMIDOHYDROLASE"/>
    <property type="match status" value="1"/>
</dbReference>